<evidence type="ECO:0000256" key="5">
    <source>
        <dbReference type="SAM" id="MobiDB-lite"/>
    </source>
</evidence>
<reference evidence="7" key="1">
    <citation type="submission" date="2023-04" db="EMBL/GenBank/DDBJ databases">
        <title>Black Yeasts Isolated from many extreme environments.</title>
        <authorList>
            <person name="Coleine C."/>
            <person name="Stajich J.E."/>
            <person name="Selbmann L."/>
        </authorList>
    </citation>
    <scope>NUCLEOTIDE SEQUENCE</scope>
    <source>
        <strain evidence="7">CCFEE 5312</strain>
    </source>
</reference>
<dbReference type="Pfam" id="PF03595">
    <property type="entry name" value="SLAC1"/>
    <property type="match status" value="1"/>
</dbReference>
<dbReference type="Gene3D" id="1.50.10.150">
    <property type="entry name" value="Voltage-dependent anion channel"/>
    <property type="match status" value="1"/>
</dbReference>
<feature type="region of interest" description="Disordered" evidence="5">
    <location>
        <begin position="1"/>
        <end position="28"/>
    </location>
</feature>
<dbReference type="GO" id="GO:0016020">
    <property type="term" value="C:membrane"/>
    <property type="evidence" value="ECO:0007669"/>
    <property type="project" value="UniProtKB-SubCell"/>
</dbReference>
<evidence type="ECO:0000313" key="7">
    <source>
        <dbReference type="EMBL" id="KAK3051129.1"/>
    </source>
</evidence>
<protein>
    <submittedName>
        <fullName evidence="7">Uncharacterized protein</fullName>
    </submittedName>
</protein>
<dbReference type="PANTHER" id="PTHR31162">
    <property type="entry name" value="MALIC ACID TRANSPORT PROTEIN-RELATED"/>
    <property type="match status" value="1"/>
</dbReference>
<dbReference type="AlphaFoldDB" id="A0AAJ0G7H9"/>
<organism evidence="7 8">
    <name type="scientific">Extremus antarcticus</name>
    <dbReference type="NCBI Taxonomy" id="702011"/>
    <lineage>
        <taxon>Eukaryota</taxon>
        <taxon>Fungi</taxon>
        <taxon>Dikarya</taxon>
        <taxon>Ascomycota</taxon>
        <taxon>Pezizomycotina</taxon>
        <taxon>Dothideomycetes</taxon>
        <taxon>Dothideomycetidae</taxon>
        <taxon>Mycosphaerellales</taxon>
        <taxon>Extremaceae</taxon>
        <taxon>Extremus</taxon>
    </lineage>
</organism>
<dbReference type="GO" id="GO:0015140">
    <property type="term" value="F:malate transmembrane transporter activity"/>
    <property type="evidence" value="ECO:0007669"/>
    <property type="project" value="InterPro"/>
</dbReference>
<feature type="compositionally biased region" description="Basic and acidic residues" evidence="5">
    <location>
        <begin position="14"/>
        <end position="25"/>
    </location>
</feature>
<dbReference type="Proteomes" id="UP001271007">
    <property type="component" value="Unassembled WGS sequence"/>
</dbReference>
<dbReference type="PANTHER" id="PTHR31162:SF0">
    <property type="entry name" value="MALIC ACID TRANSPORT PROTEIN"/>
    <property type="match status" value="1"/>
</dbReference>
<evidence type="ECO:0000256" key="1">
    <source>
        <dbReference type="ARBA" id="ARBA00004141"/>
    </source>
</evidence>
<comment type="caution">
    <text evidence="7">The sequence shown here is derived from an EMBL/GenBank/DDBJ whole genome shotgun (WGS) entry which is preliminary data.</text>
</comment>
<keyword evidence="3 6" id="KW-1133">Transmembrane helix</keyword>
<dbReference type="InterPro" id="IPR004695">
    <property type="entry name" value="SLAC1/Mae1/Ssu1/TehA"/>
</dbReference>
<evidence type="ECO:0000313" key="8">
    <source>
        <dbReference type="Proteomes" id="UP001271007"/>
    </source>
</evidence>
<name>A0AAJ0G7H9_9PEZI</name>
<dbReference type="InterPro" id="IPR030185">
    <property type="entry name" value="Mae1"/>
</dbReference>
<dbReference type="EMBL" id="JAWDJX010000027">
    <property type="protein sequence ID" value="KAK3051129.1"/>
    <property type="molecule type" value="Genomic_DNA"/>
</dbReference>
<keyword evidence="4 6" id="KW-0472">Membrane</keyword>
<keyword evidence="8" id="KW-1185">Reference proteome</keyword>
<sequence length="114" mass="12829">MAISRRTNGPTLEDGTKDDVDKATDSETAPTMAEHVTWKERISHFTWLWFAATMSTGAMAAVIAQTPNRFHGLATIGKIFYILDLVMFVAFNIAMGTRFVHNPRKLLHSLWHPV</sequence>
<evidence type="ECO:0000256" key="6">
    <source>
        <dbReference type="SAM" id="Phobius"/>
    </source>
</evidence>
<accession>A0AAJ0G7H9</accession>
<dbReference type="InterPro" id="IPR038665">
    <property type="entry name" value="Voltage-dep_anion_channel_sf"/>
</dbReference>
<keyword evidence="2 6" id="KW-0812">Transmembrane</keyword>
<comment type="subcellular location">
    <subcellularLocation>
        <location evidence="1">Membrane</location>
        <topology evidence="1">Multi-pass membrane protein</topology>
    </subcellularLocation>
</comment>
<evidence type="ECO:0000256" key="3">
    <source>
        <dbReference type="ARBA" id="ARBA00022989"/>
    </source>
</evidence>
<proteinExistence type="predicted"/>
<evidence type="ECO:0000256" key="4">
    <source>
        <dbReference type="ARBA" id="ARBA00023136"/>
    </source>
</evidence>
<feature type="transmembrane region" description="Helical" evidence="6">
    <location>
        <begin position="79"/>
        <end position="100"/>
    </location>
</feature>
<gene>
    <name evidence="7" type="ORF">LTR09_007524</name>
</gene>
<evidence type="ECO:0000256" key="2">
    <source>
        <dbReference type="ARBA" id="ARBA00022692"/>
    </source>
</evidence>
<feature type="compositionally biased region" description="Polar residues" evidence="5">
    <location>
        <begin position="1"/>
        <end position="10"/>
    </location>
</feature>
<feature type="transmembrane region" description="Helical" evidence="6">
    <location>
        <begin position="47"/>
        <end position="67"/>
    </location>
</feature>